<dbReference type="EMBL" id="MG746602">
    <property type="protein sequence ID" value="AUO78655.1"/>
    <property type="molecule type" value="Genomic_DNA"/>
</dbReference>
<dbReference type="PROSITE" id="PS51154">
    <property type="entry name" value="MACRO"/>
    <property type="match status" value="1"/>
</dbReference>
<evidence type="ECO:0000313" key="2">
    <source>
        <dbReference type="EMBL" id="AUO78655.1"/>
    </source>
</evidence>
<name>A0A2I6UF94_9CAUD</name>
<dbReference type="SUPFAM" id="SSF52949">
    <property type="entry name" value="Macro domain-like"/>
    <property type="match status" value="1"/>
</dbReference>
<feature type="domain" description="Macro" evidence="1">
    <location>
        <begin position="1"/>
        <end position="154"/>
    </location>
</feature>
<organism evidence="2 3">
    <name type="scientific">Klebsiella phage vB_Kpn_F48</name>
    <dbReference type="NCBI Taxonomy" id="2070028"/>
    <lineage>
        <taxon>Viruses</taxon>
        <taxon>Duplodnaviria</taxon>
        <taxon>Heunggongvirae</taxon>
        <taxon>Uroviricota</taxon>
        <taxon>Caudoviricetes</taxon>
        <taxon>Marfavirus</taxon>
        <taxon>Marfavirus F48</taxon>
    </lineage>
</organism>
<dbReference type="PANTHER" id="PTHR12521:SF0">
    <property type="entry name" value="ADP-RIBOSE GLYCOHYDROLASE OARD1"/>
    <property type="match status" value="1"/>
</dbReference>
<dbReference type="Gene3D" id="3.40.220.10">
    <property type="entry name" value="Leucine Aminopeptidase, subunit E, domain 1"/>
    <property type="match status" value="1"/>
</dbReference>
<evidence type="ECO:0000259" key="1">
    <source>
        <dbReference type="PROSITE" id="PS51154"/>
    </source>
</evidence>
<dbReference type="Proteomes" id="UP000240294">
    <property type="component" value="Genome"/>
</dbReference>
<evidence type="ECO:0000313" key="3">
    <source>
        <dbReference type="Proteomes" id="UP000240294"/>
    </source>
</evidence>
<dbReference type="SMART" id="SM00506">
    <property type="entry name" value="A1pp"/>
    <property type="match status" value="1"/>
</dbReference>
<dbReference type="InterPro" id="IPR043472">
    <property type="entry name" value="Macro_dom-like"/>
</dbReference>
<keyword evidence="3" id="KW-1185">Reference proteome</keyword>
<dbReference type="InterPro" id="IPR002589">
    <property type="entry name" value="Macro_dom"/>
</dbReference>
<reference evidence="3" key="1">
    <citation type="submission" date="2018-01" db="EMBL/GenBank/DDBJ databases">
        <title>Direct submission.</title>
        <authorList>
            <person name="Ciacci N."/>
        </authorList>
    </citation>
    <scope>NUCLEOTIDE SEQUENCE [LARGE SCALE GENOMIC DNA]</scope>
</reference>
<gene>
    <name evidence="2" type="ORF">vBKpnF48_30</name>
</gene>
<protein>
    <recommendedName>
        <fullName evidence="1">Macro domain-containing protein</fullName>
    </recommendedName>
</protein>
<dbReference type="PANTHER" id="PTHR12521">
    <property type="entry name" value="PROTEIN C6ORF130"/>
    <property type="match status" value="1"/>
</dbReference>
<accession>A0A2I6UF94</accession>
<dbReference type="GO" id="GO:0140291">
    <property type="term" value="P:peptidyl-glutamate ADP-deribosylation"/>
    <property type="evidence" value="ECO:0007669"/>
    <property type="project" value="TreeGrafter"/>
</dbReference>
<dbReference type="Pfam" id="PF01661">
    <property type="entry name" value="Macro"/>
    <property type="match status" value="1"/>
</dbReference>
<dbReference type="InterPro" id="IPR050892">
    <property type="entry name" value="ADP-ribose_metab_enzymes"/>
</dbReference>
<proteinExistence type="predicted"/>
<sequence length="154" mass="16979">MITQYISGNIVELFKTGHHIAHGCNCHHQMGAGIAGQLAKAFQQVLEADIRETELGDREKLGLITIAANSQPEGTAYCFNLYTQYNPGRNLDYGALLNAFRRLDMISENQITPLTVYIPRIGAGIAGGDWAKIETIINMFTDHTNIIVVDWDGS</sequence>